<keyword evidence="2" id="KW-1185">Reference proteome</keyword>
<comment type="caution">
    <text evidence="1">The sequence shown here is derived from an EMBL/GenBank/DDBJ whole genome shotgun (WGS) entry which is preliminary data.</text>
</comment>
<dbReference type="Proteomes" id="UP000242008">
    <property type="component" value="Unassembled WGS sequence"/>
</dbReference>
<evidence type="ECO:0000313" key="1">
    <source>
        <dbReference type="EMBL" id="PTG69084.1"/>
    </source>
</evidence>
<dbReference type="EMBL" id="PZAO01000021">
    <property type="protein sequence ID" value="PTG69084.1"/>
    <property type="molecule type" value="Genomic_DNA"/>
</dbReference>
<evidence type="ECO:0000313" key="2">
    <source>
        <dbReference type="Proteomes" id="UP000242008"/>
    </source>
</evidence>
<name>A0ABX5I6Q7_STACR</name>
<protein>
    <submittedName>
        <fullName evidence="1">Uncharacterized protein</fullName>
    </submittedName>
</protein>
<proteinExistence type="predicted"/>
<reference evidence="1 2" key="1">
    <citation type="journal article" date="2016" name="Front. Microbiol.">
        <title>Comprehensive Phylogenetic Analysis of Bovine Non-aureus Staphylococci Species Based on Whole-Genome Sequencing.</title>
        <authorList>
            <person name="Naushad S."/>
            <person name="Barkema H.W."/>
            <person name="Luby C."/>
            <person name="Condas L.A."/>
            <person name="Nobrega D.B."/>
            <person name="Carson D.A."/>
            <person name="De Buck J."/>
        </authorList>
    </citation>
    <scope>NUCLEOTIDE SEQUENCE [LARGE SCALE GENOMIC DNA]</scope>
    <source>
        <strain evidence="1 2">SNUC 1363</strain>
    </source>
</reference>
<accession>A0ABX5I6Q7</accession>
<dbReference type="RefSeq" id="WP_107372703.1">
    <property type="nucleotide sequence ID" value="NZ_PZAO01000021.1"/>
</dbReference>
<gene>
    <name evidence="1" type="ORF">BU676_08720</name>
</gene>
<organism evidence="1 2">
    <name type="scientific">Staphylococcus chromogenes</name>
    <name type="common">Staphylococcus hyicus subsp. chromogenes</name>
    <dbReference type="NCBI Taxonomy" id="46126"/>
    <lineage>
        <taxon>Bacteria</taxon>
        <taxon>Bacillati</taxon>
        <taxon>Bacillota</taxon>
        <taxon>Bacilli</taxon>
        <taxon>Bacillales</taxon>
        <taxon>Staphylococcaceae</taxon>
        <taxon>Staphylococcus</taxon>
    </lineage>
</organism>
<sequence length="116" mass="13583">MDHACNIGFTDGTHLALDGYDEIFFYNEIPNIELEYTAYSLQREQLNYFGALNALTDYNFVGIKRHDSADELEFAGKKYVYEHYYNNINQLDKSNEILYVKISAISTIAVYEQWKK</sequence>